<evidence type="ECO:0000256" key="4">
    <source>
        <dbReference type="ARBA" id="ARBA00005022"/>
    </source>
</evidence>
<proteinExistence type="inferred from homology"/>
<dbReference type="PANTHER" id="PTHR10696:SF33">
    <property type="entry name" value="GAMMA-BUTYROBETAINE DIOXYGENASE"/>
    <property type="match status" value="1"/>
</dbReference>
<evidence type="ECO:0000313" key="17">
    <source>
        <dbReference type="EMBL" id="GCC27648.1"/>
    </source>
</evidence>
<comment type="catalytic activity">
    <reaction evidence="14">
        <text>4-(trimethylamino)butanoate + 2-oxoglutarate + O2 = carnitine + succinate + CO2</text>
        <dbReference type="Rhea" id="RHEA:24028"/>
        <dbReference type="ChEBI" id="CHEBI:15379"/>
        <dbReference type="ChEBI" id="CHEBI:16244"/>
        <dbReference type="ChEBI" id="CHEBI:16526"/>
        <dbReference type="ChEBI" id="CHEBI:16810"/>
        <dbReference type="ChEBI" id="CHEBI:17126"/>
        <dbReference type="ChEBI" id="CHEBI:30031"/>
        <dbReference type="EC" id="1.14.11.1"/>
    </reaction>
</comment>
<dbReference type="InterPro" id="IPR012775">
    <property type="entry name" value="GBBH-like"/>
</dbReference>
<evidence type="ECO:0000256" key="9">
    <source>
        <dbReference type="ARBA" id="ARBA00022964"/>
    </source>
</evidence>
<comment type="similarity">
    <text evidence="5">Belongs to the gamma-BBH/TMLD family.</text>
</comment>
<dbReference type="GO" id="GO:0005739">
    <property type="term" value="C:mitochondrion"/>
    <property type="evidence" value="ECO:0007669"/>
    <property type="project" value="TreeGrafter"/>
</dbReference>
<evidence type="ECO:0000259" key="15">
    <source>
        <dbReference type="Pfam" id="PF02668"/>
    </source>
</evidence>
<dbReference type="EC" id="1.14.11.1" evidence="6"/>
<dbReference type="InterPro" id="IPR042098">
    <property type="entry name" value="TauD-like_sf"/>
</dbReference>
<dbReference type="SUPFAM" id="SSF51197">
    <property type="entry name" value="Clavaminate synthase-like"/>
    <property type="match status" value="1"/>
</dbReference>
<keyword evidence="10" id="KW-0560">Oxidoreductase</keyword>
<comment type="cofactor">
    <cofactor evidence="1">
        <name>Fe(2+)</name>
        <dbReference type="ChEBI" id="CHEBI:29033"/>
    </cofactor>
</comment>
<reference evidence="17 18" key="1">
    <citation type="journal article" date="2018" name="Nat. Ecol. Evol.">
        <title>Shark genomes provide insights into elasmobranch evolution and the origin of vertebrates.</title>
        <authorList>
            <person name="Hara Y"/>
            <person name="Yamaguchi K"/>
            <person name="Onimaru K"/>
            <person name="Kadota M"/>
            <person name="Koyanagi M"/>
            <person name="Keeley SD"/>
            <person name="Tatsumi K"/>
            <person name="Tanaka K"/>
            <person name="Motone F"/>
            <person name="Kageyama Y"/>
            <person name="Nozu R"/>
            <person name="Adachi N"/>
            <person name="Nishimura O"/>
            <person name="Nakagawa R"/>
            <person name="Tanegashima C"/>
            <person name="Kiyatake I"/>
            <person name="Matsumoto R"/>
            <person name="Murakumo K"/>
            <person name="Nishida K"/>
            <person name="Terakita A"/>
            <person name="Kuratani S"/>
            <person name="Sato K"/>
            <person name="Hyodo S Kuraku.S."/>
        </authorList>
    </citation>
    <scope>NUCLEOTIDE SEQUENCE [LARGE SCALE GENOMIC DNA]</scope>
</reference>
<evidence type="ECO:0000259" key="16">
    <source>
        <dbReference type="Pfam" id="PF06155"/>
    </source>
</evidence>
<evidence type="ECO:0000256" key="3">
    <source>
        <dbReference type="ARBA" id="ARBA00002906"/>
    </source>
</evidence>
<evidence type="ECO:0000313" key="18">
    <source>
        <dbReference type="Proteomes" id="UP000287033"/>
    </source>
</evidence>
<dbReference type="GO" id="GO:0005506">
    <property type="term" value="F:iron ion binding"/>
    <property type="evidence" value="ECO:0007669"/>
    <property type="project" value="InterPro"/>
</dbReference>
<protein>
    <recommendedName>
        <fullName evidence="6">gamma-butyrobetaine dioxygenase</fullName>
        <ecNumber evidence="6">1.14.11.1</ecNumber>
    </recommendedName>
    <alternativeName>
        <fullName evidence="12">Gamma-butyrobetaine hydroxylase</fullName>
    </alternativeName>
    <alternativeName>
        <fullName evidence="13">Gamma-butyrobetaine,2-oxoglutarate dioxygenase</fullName>
    </alternativeName>
</protein>
<keyword evidence="11" id="KW-0408">Iron</keyword>
<dbReference type="Proteomes" id="UP000287033">
    <property type="component" value="Unassembled WGS sequence"/>
</dbReference>
<dbReference type="OMA" id="QWIEALI"/>
<keyword evidence="9" id="KW-0223">Dioxygenase</keyword>
<feature type="domain" description="TauD/TfdA-like" evidence="15">
    <location>
        <begin position="169"/>
        <end position="419"/>
    </location>
</feature>
<dbReference type="UniPathway" id="UPA00118"/>
<gene>
    <name evidence="17" type="ORF">chiPu_0006074</name>
</gene>
<evidence type="ECO:0000256" key="6">
    <source>
        <dbReference type="ARBA" id="ARBA00012270"/>
    </source>
</evidence>
<feature type="domain" description="Gamma-butyrobetaine hydroxylase-like N-terminal" evidence="16">
    <location>
        <begin position="66"/>
        <end position="144"/>
    </location>
</feature>
<comment type="caution">
    <text evidence="17">The sequence shown here is derived from an EMBL/GenBank/DDBJ whole genome shotgun (WGS) entry which is preliminary data.</text>
</comment>
<dbReference type="CDD" id="cd00250">
    <property type="entry name" value="CAS_like"/>
    <property type="match status" value="1"/>
</dbReference>
<accession>A0A401SB68</accession>
<dbReference type="Gene3D" id="3.60.130.10">
    <property type="entry name" value="Clavaminate synthase-like"/>
    <property type="match status" value="1"/>
</dbReference>
<evidence type="ECO:0000256" key="14">
    <source>
        <dbReference type="ARBA" id="ARBA00049149"/>
    </source>
</evidence>
<evidence type="ECO:0000256" key="2">
    <source>
        <dbReference type="ARBA" id="ARBA00001961"/>
    </source>
</evidence>
<dbReference type="AlphaFoldDB" id="A0A401SB68"/>
<dbReference type="PANTHER" id="PTHR10696">
    <property type="entry name" value="GAMMA-BUTYROBETAINE HYDROXYLASE-RELATED"/>
    <property type="match status" value="1"/>
</dbReference>
<dbReference type="EMBL" id="BEZZ01000172">
    <property type="protein sequence ID" value="GCC27648.1"/>
    <property type="molecule type" value="Genomic_DNA"/>
</dbReference>
<evidence type="ECO:0000256" key="7">
    <source>
        <dbReference type="ARBA" id="ARBA00022723"/>
    </source>
</evidence>
<dbReference type="FunFam" id="3.60.130.10:FF:000001">
    <property type="entry name" value="Trimethyllysine dioxygenase, mitochondrial"/>
    <property type="match status" value="1"/>
</dbReference>
<sequence>MWRSIPKCLINNIIFRNRVQRLPAGQNSLCRPKQEVSLQIYRPHTPTAFKISMPISVIEKVEAFDKQRCITVHWDDGNHSQYPYVWLRDNCQCPQCFLSSAKARKLPIEDLDVNISVEKVISTDSKISVVWPDQHISEFDSNWLKTRSFAQTTRKERQQKLFLTDRQNWGSELQIPTASFEEVLDNDEVAYQWLKTLRRIGVMLLKNAPAEKGQVAKLGERIGYLRLTFYGLTWQVEDKAGANNVAYTSGKLSLHTDYPALHRPPGIQLLHCIKPAEIGGETQIVDGFHVANQLRQLNPDAFRILTSIFVDFTDSGVDYCDFSLQSKHRIIDLDHNGKVVQINFNNATRDSIFDVPVELVHPFFSALKDYMNLMYKPENLITFKMEAGDVLTFDNWRILHGRQNYISTVGSSRHLEGAYASWDEAMSRLRCLEQALYGNK</sequence>
<evidence type="ECO:0000256" key="13">
    <source>
        <dbReference type="ARBA" id="ARBA00033412"/>
    </source>
</evidence>
<dbReference type="FunFam" id="3.30.2020.30:FF:000002">
    <property type="entry name" value="Putative gamma-butyrobetaine dioxygenase"/>
    <property type="match status" value="1"/>
</dbReference>
<dbReference type="GO" id="GO:0008336">
    <property type="term" value="F:gamma-butyrobetaine dioxygenase activity"/>
    <property type="evidence" value="ECO:0007669"/>
    <property type="project" value="UniProtKB-EC"/>
</dbReference>
<evidence type="ECO:0000256" key="12">
    <source>
        <dbReference type="ARBA" id="ARBA00030584"/>
    </source>
</evidence>
<evidence type="ECO:0000256" key="1">
    <source>
        <dbReference type="ARBA" id="ARBA00001954"/>
    </source>
</evidence>
<comment type="function">
    <text evidence="3">Catalyzes the formation of L-carnitine from gamma-butyrobetaine.</text>
</comment>
<dbReference type="InterPro" id="IPR038492">
    <property type="entry name" value="GBBH-like_N_sf"/>
</dbReference>
<keyword evidence="7" id="KW-0479">Metal-binding</keyword>
<comment type="pathway">
    <text evidence="4">Amine and polyamine biosynthesis; carnitine biosynthesis.</text>
</comment>
<dbReference type="InterPro" id="IPR010376">
    <property type="entry name" value="GBBH-like_N"/>
</dbReference>
<evidence type="ECO:0000256" key="10">
    <source>
        <dbReference type="ARBA" id="ARBA00023002"/>
    </source>
</evidence>
<dbReference type="Gene3D" id="3.30.2020.30">
    <property type="match status" value="1"/>
</dbReference>
<dbReference type="NCBIfam" id="TIGR02409">
    <property type="entry name" value="carnitine_bodg"/>
    <property type="match status" value="1"/>
</dbReference>
<evidence type="ECO:0000256" key="8">
    <source>
        <dbReference type="ARBA" id="ARBA00022873"/>
    </source>
</evidence>
<evidence type="ECO:0000256" key="5">
    <source>
        <dbReference type="ARBA" id="ARBA00008654"/>
    </source>
</evidence>
<dbReference type="InterPro" id="IPR003819">
    <property type="entry name" value="TauD/TfdA-like"/>
</dbReference>
<comment type="cofactor">
    <cofactor evidence="2">
        <name>L-ascorbate</name>
        <dbReference type="ChEBI" id="CHEBI:38290"/>
    </cofactor>
</comment>
<dbReference type="InterPro" id="IPR050411">
    <property type="entry name" value="AlphaKG_dependent_hydroxylases"/>
</dbReference>
<organism evidence="17 18">
    <name type="scientific">Chiloscyllium punctatum</name>
    <name type="common">Brownbanded bambooshark</name>
    <name type="synonym">Hemiscyllium punctatum</name>
    <dbReference type="NCBI Taxonomy" id="137246"/>
    <lineage>
        <taxon>Eukaryota</taxon>
        <taxon>Metazoa</taxon>
        <taxon>Chordata</taxon>
        <taxon>Craniata</taxon>
        <taxon>Vertebrata</taxon>
        <taxon>Chondrichthyes</taxon>
        <taxon>Elasmobranchii</taxon>
        <taxon>Galeomorphii</taxon>
        <taxon>Galeoidea</taxon>
        <taxon>Orectolobiformes</taxon>
        <taxon>Hemiscylliidae</taxon>
        <taxon>Chiloscyllium</taxon>
    </lineage>
</organism>
<keyword evidence="8" id="KW-0124">Carnitine biosynthesis</keyword>
<dbReference type="OrthoDB" id="406634at2759"/>
<evidence type="ECO:0000256" key="11">
    <source>
        <dbReference type="ARBA" id="ARBA00023004"/>
    </source>
</evidence>
<dbReference type="STRING" id="137246.A0A401SB68"/>
<name>A0A401SB68_CHIPU</name>
<dbReference type="Pfam" id="PF06155">
    <property type="entry name" value="GBBH-like_N"/>
    <property type="match status" value="1"/>
</dbReference>
<dbReference type="GO" id="GO:0045329">
    <property type="term" value="P:carnitine biosynthetic process"/>
    <property type="evidence" value="ECO:0007669"/>
    <property type="project" value="UniProtKB-UniPathway"/>
</dbReference>
<keyword evidence="18" id="KW-1185">Reference proteome</keyword>
<dbReference type="Pfam" id="PF02668">
    <property type="entry name" value="TauD"/>
    <property type="match status" value="1"/>
</dbReference>